<feature type="domain" description="DUF6440" evidence="1">
    <location>
        <begin position="38"/>
        <end position="70"/>
    </location>
</feature>
<dbReference type="Pfam" id="PF20037">
    <property type="entry name" value="DUF6440"/>
    <property type="match status" value="1"/>
</dbReference>
<dbReference type="EMBL" id="BK059134">
    <property type="protein sequence ID" value="DAE33388.1"/>
    <property type="molecule type" value="Genomic_DNA"/>
</dbReference>
<protein>
    <recommendedName>
        <fullName evidence="1">DUF6440 domain-containing protein</fullName>
    </recommendedName>
</protein>
<organism evidence="2">
    <name type="scientific">virus sp. ctQ5V6</name>
    <dbReference type="NCBI Taxonomy" id="2825815"/>
    <lineage>
        <taxon>Viruses</taxon>
    </lineage>
</organism>
<sequence length="79" mass="8315">MKMKVLAIFLCAALALGIAGCGSADNKTESMVDKTNMDGGGVIVDPDTGVMYYQARYDGGITPLYNADGTLRVYVGDTE</sequence>
<proteinExistence type="predicted"/>
<evidence type="ECO:0000313" key="2">
    <source>
        <dbReference type="EMBL" id="DAE33388.1"/>
    </source>
</evidence>
<name>A0A8S5RQV9_9VIRU</name>
<dbReference type="PROSITE" id="PS51257">
    <property type="entry name" value="PROKAR_LIPOPROTEIN"/>
    <property type="match status" value="1"/>
</dbReference>
<accession>A0A8S5RQV9</accession>
<reference evidence="2" key="1">
    <citation type="journal article" date="2021" name="Proc. Natl. Acad. Sci. U.S.A.">
        <title>A Catalog of Tens of Thousands of Viruses from Human Metagenomes Reveals Hidden Associations with Chronic Diseases.</title>
        <authorList>
            <person name="Tisza M.J."/>
            <person name="Buck C.B."/>
        </authorList>
    </citation>
    <scope>NUCLEOTIDE SEQUENCE</scope>
    <source>
        <strain evidence="2">CtQ5V6</strain>
    </source>
</reference>
<evidence type="ECO:0000259" key="1">
    <source>
        <dbReference type="Pfam" id="PF20037"/>
    </source>
</evidence>
<dbReference type="InterPro" id="IPR045515">
    <property type="entry name" value="DUF6440"/>
</dbReference>